<evidence type="ECO:0000256" key="1">
    <source>
        <dbReference type="SAM" id="MobiDB-lite"/>
    </source>
</evidence>
<dbReference type="EMBL" id="JAPFFF010000005">
    <property type="protein sequence ID" value="KAK8890492.1"/>
    <property type="molecule type" value="Genomic_DNA"/>
</dbReference>
<evidence type="ECO:0000313" key="3">
    <source>
        <dbReference type="Proteomes" id="UP001470230"/>
    </source>
</evidence>
<evidence type="ECO:0000313" key="2">
    <source>
        <dbReference type="EMBL" id="KAK8890492.1"/>
    </source>
</evidence>
<feature type="region of interest" description="Disordered" evidence="1">
    <location>
        <begin position="80"/>
        <end position="100"/>
    </location>
</feature>
<gene>
    <name evidence="2" type="ORF">M9Y10_035268</name>
</gene>
<reference evidence="2 3" key="1">
    <citation type="submission" date="2024-04" db="EMBL/GenBank/DDBJ databases">
        <title>Tritrichomonas musculus Genome.</title>
        <authorList>
            <person name="Alves-Ferreira E."/>
            <person name="Grigg M."/>
            <person name="Lorenzi H."/>
            <person name="Galac M."/>
        </authorList>
    </citation>
    <scope>NUCLEOTIDE SEQUENCE [LARGE SCALE GENOMIC DNA]</scope>
    <source>
        <strain evidence="2 3">EAF2021</strain>
    </source>
</reference>
<comment type="caution">
    <text evidence="2">The sequence shown here is derived from an EMBL/GenBank/DDBJ whole genome shotgun (WGS) entry which is preliminary data.</text>
</comment>
<name>A0ABR2KJA0_9EUKA</name>
<accession>A0ABR2KJA0</accession>
<organism evidence="2 3">
    <name type="scientific">Tritrichomonas musculus</name>
    <dbReference type="NCBI Taxonomy" id="1915356"/>
    <lineage>
        <taxon>Eukaryota</taxon>
        <taxon>Metamonada</taxon>
        <taxon>Parabasalia</taxon>
        <taxon>Tritrichomonadida</taxon>
        <taxon>Tritrichomonadidae</taxon>
        <taxon>Tritrichomonas</taxon>
    </lineage>
</organism>
<keyword evidence="3" id="KW-1185">Reference proteome</keyword>
<proteinExistence type="predicted"/>
<dbReference type="Proteomes" id="UP001470230">
    <property type="component" value="Unassembled WGS sequence"/>
</dbReference>
<feature type="compositionally biased region" description="Basic and acidic residues" evidence="1">
    <location>
        <begin position="80"/>
        <end position="97"/>
    </location>
</feature>
<sequence length="120" mass="14181">MLQELNRRLDVIDGYVDGVHAKAEANMPEIAPPYPNRLIRRQKIYDMVEENLFSPDLQQLHESVPRTFIGPEFIRQLIENEKPEETEREEREKRKTLMLDNTEYTSVKALRNTKKVSQNV</sequence>
<protein>
    <submittedName>
        <fullName evidence="2">Uncharacterized protein</fullName>
    </submittedName>
</protein>